<sequence length="375" mass="39463">MSIDLNIPGDPPAIRALGDWMSRMSSSLAEVDLELAYIASQSENYLRGEAGSAFQRTATSVRNRSSPAMTYLSDTATVTHAYANRLDRGREDFDSYLRQATERGLTVHGKVVLEPTTDLPACPAPDAEPESTAAWDAFLSRVATYNDLATRVGTWWGELEAWRAENFAPLIARLEGLSPLDGLVDELASSDANKAVVEAALQTADARTEHDLAEWRTLAQQMQDDADTFTDQLRSGNPATQAAAEAANPRAIREGAEELLEHVEQVSRVGKILPLVGPAIEVVTIGAAIADGESGSSQIAGAVGGAAGGAATGGAIAAAGGPVGWVIGGAVVATVAVGSAATWAWEAWVPIDARESIDEWLADGTRFWQPPQLAG</sequence>
<dbReference type="AlphaFoldDB" id="A0AAJ5VAM7"/>
<proteinExistence type="predicted"/>
<dbReference type="EMBL" id="CP118606">
    <property type="protein sequence ID" value="WEF20746.1"/>
    <property type="molecule type" value="Genomic_DNA"/>
</dbReference>
<evidence type="ECO:0000313" key="2">
    <source>
        <dbReference type="Proteomes" id="UP001214756"/>
    </source>
</evidence>
<dbReference type="GeneID" id="87017227"/>
<reference evidence="1" key="1">
    <citation type="submission" date="2023-02" db="EMBL/GenBank/DDBJ databases">
        <title>Genome sequence of Microbacterium liquefaciens B1075.</title>
        <authorList>
            <person name="Cao J."/>
            <person name="Li X."/>
        </authorList>
    </citation>
    <scope>NUCLEOTIDE SEQUENCE</scope>
    <source>
        <strain evidence="1">B1075</strain>
    </source>
</reference>
<evidence type="ECO:0000313" key="1">
    <source>
        <dbReference type="EMBL" id="WEF20746.1"/>
    </source>
</evidence>
<accession>A0AAJ5VAM7</accession>
<dbReference type="RefSeq" id="WP_255163085.1">
    <property type="nucleotide sequence ID" value="NZ_CBDRLE010000001.1"/>
</dbReference>
<gene>
    <name evidence="1" type="ORF">PWF71_15855</name>
</gene>
<protein>
    <submittedName>
        <fullName evidence="1">Uncharacterized protein</fullName>
    </submittedName>
</protein>
<dbReference type="Proteomes" id="UP001214756">
    <property type="component" value="Chromosome"/>
</dbReference>
<organism evidence="1 2">
    <name type="scientific">Microbacterium maritypicum</name>
    <name type="common">Microbacterium liquefaciens</name>
    <dbReference type="NCBI Taxonomy" id="33918"/>
    <lineage>
        <taxon>Bacteria</taxon>
        <taxon>Bacillati</taxon>
        <taxon>Actinomycetota</taxon>
        <taxon>Actinomycetes</taxon>
        <taxon>Micrococcales</taxon>
        <taxon>Microbacteriaceae</taxon>
        <taxon>Microbacterium</taxon>
    </lineage>
</organism>
<name>A0AAJ5VAM7_MICMQ</name>